<sequence>MTVFPYDQFAKDYLKELLSPLGEVETSRNIAGEVREIDVLGKGRVQQEAIEDLAKIPENDPLRVVVLELLSNLKTILEVSQNLEPEEQDLIMRLSPLYEQRLAEATQQGIEQGIEQGQRIFVENLLRAKFGELDDELRGIIEPLLALPPADSTALLLQLSREELLSRFN</sequence>
<name>A0ABV4YIU8_9CYAN</name>
<evidence type="ECO:0000313" key="1">
    <source>
        <dbReference type="EMBL" id="MFB2937755.1"/>
    </source>
</evidence>
<reference evidence="1 2" key="1">
    <citation type="submission" date="2024-09" db="EMBL/GenBank/DDBJ databases">
        <title>Floridaenema gen nov. (Aerosakkonemataceae, Aerosakkonematales ord. nov., Cyanobacteria) from benthic tropical and subtropical fresh waters, with the description of four new species.</title>
        <authorList>
            <person name="Moretto J.A."/>
            <person name="Berthold D.E."/>
            <person name="Lefler F.W."/>
            <person name="Huang I.-S."/>
            <person name="Laughinghouse H. IV."/>
        </authorList>
    </citation>
    <scope>NUCLEOTIDE SEQUENCE [LARGE SCALE GENOMIC DNA]</scope>
    <source>
        <strain evidence="1 2">BLCC-F154</strain>
    </source>
</reference>
<dbReference type="EMBL" id="JBHFNS010000077">
    <property type="protein sequence ID" value="MFB2937755.1"/>
    <property type="molecule type" value="Genomic_DNA"/>
</dbReference>
<keyword evidence="2" id="KW-1185">Reference proteome</keyword>
<accession>A0ABV4YIU8</accession>
<evidence type="ECO:0000313" key="2">
    <source>
        <dbReference type="Proteomes" id="UP001576776"/>
    </source>
</evidence>
<gene>
    <name evidence="1" type="ORF">ACE1B6_21105</name>
</gene>
<organism evidence="1 2">
    <name type="scientific">Floridaenema fluviatile BLCC-F154</name>
    <dbReference type="NCBI Taxonomy" id="3153640"/>
    <lineage>
        <taxon>Bacteria</taxon>
        <taxon>Bacillati</taxon>
        <taxon>Cyanobacteriota</taxon>
        <taxon>Cyanophyceae</taxon>
        <taxon>Oscillatoriophycideae</taxon>
        <taxon>Aerosakkonematales</taxon>
        <taxon>Aerosakkonemataceae</taxon>
        <taxon>Floridanema</taxon>
        <taxon>Floridanema fluviatile</taxon>
    </lineage>
</organism>
<protein>
    <submittedName>
        <fullName evidence="1">Uncharacterized protein</fullName>
    </submittedName>
</protein>
<proteinExistence type="predicted"/>
<dbReference type="Proteomes" id="UP001576776">
    <property type="component" value="Unassembled WGS sequence"/>
</dbReference>
<comment type="caution">
    <text evidence="1">The sequence shown here is derived from an EMBL/GenBank/DDBJ whole genome shotgun (WGS) entry which is preliminary data.</text>
</comment>
<dbReference type="RefSeq" id="WP_413259234.1">
    <property type="nucleotide sequence ID" value="NZ_JBHFNS010000077.1"/>
</dbReference>